<organism evidence="7 8">
    <name type="scientific">Candidatus Nitronauta litoralis</name>
    <dbReference type="NCBI Taxonomy" id="2705533"/>
    <lineage>
        <taxon>Bacteria</taxon>
        <taxon>Pseudomonadati</taxon>
        <taxon>Nitrospinota/Tectimicrobiota group</taxon>
        <taxon>Nitrospinota</taxon>
        <taxon>Nitrospinia</taxon>
        <taxon>Nitrospinales</taxon>
        <taxon>Nitrospinaceae</taxon>
        <taxon>Candidatus Nitronauta</taxon>
    </lineage>
</organism>
<dbReference type="InterPro" id="IPR017900">
    <property type="entry name" value="4Fe4S_Fe_S_CS"/>
</dbReference>
<proteinExistence type="predicted"/>
<evidence type="ECO:0000313" key="7">
    <source>
        <dbReference type="EMBL" id="QPJ60365.1"/>
    </source>
</evidence>
<protein>
    <recommendedName>
        <fullName evidence="6">4Fe-4S ferredoxin-type domain-containing protein</fullName>
    </recommendedName>
</protein>
<name>A0A7T0FYC6_9BACT</name>
<feature type="coiled-coil region" evidence="4">
    <location>
        <begin position="417"/>
        <end position="466"/>
    </location>
</feature>
<feature type="compositionally biased region" description="Basic and acidic residues" evidence="5">
    <location>
        <begin position="74"/>
        <end position="94"/>
    </location>
</feature>
<feature type="domain" description="4Fe-4S ferredoxin-type" evidence="6">
    <location>
        <begin position="274"/>
        <end position="303"/>
    </location>
</feature>
<evidence type="ECO:0000256" key="2">
    <source>
        <dbReference type="ARBA" id="ARBA00023004"/>
    </source>
</evidence>
<dbReference type="InterPro" id="IPR017896">
    <property type="entry name" value="4Fe4S_Fe-S-bd"/>
</dbReference>
<dbReference type="AlphaFoldDB" id="A0A7T0FYC6"/>
<keyword evidence="4" id="KW-0175">Coiled coil</keyword>
<evidence type="ECO:0000259" key="6">
    <source>
        <dbReference type="PROSITE" id="PS51379"/>
    </source>
</evidence>
<feature type="domain" description="4Fe-4S ferredoxin-type" evidence="6">
    <location>
        <begin position="386"/>
        <end position="415"/>
    </location>
</feature>
<dbReference type="KEGG" id="nli:G3M70_00035"/>
<dbReference type="Gene3D" id="3.30.70.20">
    <property type="match status" value="2"/>
</dbReference>
<dbReference type="PROSITE" id="PS00198">
    <property type="entry name" value="4FE4S_FER_1"/>
    <property type="match status" value="1"/>
</dbReference>
<dbReference type="SUPFAM" id="SSF54862">
    <property type="entry name" value="4Fe-4S ferredoxins"/>
    <property type="match status" value="1"/>
</dbReference>
<feature type="compositionally biased region" description="Basic residues" evidence="5">
    <location>
        <begin position="95"/>
        <end position="105"/>
    </location>
</feature>
<evidence type="ECO:0000256" key="3">
    <source>
        <dbReference type="ARBA" id="ARBA00023014"/>
    </source>
</evidence>
<evidence type="ECO:0000313" key="8">
    <source>
        <dbReference type="Proteomes" id="UP000594688"/>
    </source>
</evidence>
<dbReference type="GO" id="GO:0051536">
    <property type="term" value="F:iron-sulfur cluster binding"/>
    <property type="evidence" value="ECO:0007669"/>
    <property type="project" value="UniProtKB-KW"/>
</dbReference>
<dbReference type="EMBL" id="CP048685">
    <property type="protein sequence ID" value="QPJ60365.1"/>
    <property type="molecule type" value="Genomic_DNA"/>
</dbReference>
<evidence type="ECO:0000256" key="5">
    <source>
        <dbReference type="SAM" id="MobiDB-lite"/>
    </source>
</evidence>
<dbReference type="Proteomes" id="UP000594688">
    <property type="component" value="Chromosome"/>
</dbReference>
<evidence type="ECO:0000256" key="1">
    <source>
        <dbReference type="ARBA" id="ARBA00022723"/>
    </source>
</evidence>
<feature type="region of interest" description="Disordered" evidence="5">
    <location>
        <begin position="1"/>
        <end position="156"/>
    </location>
</feature>
<dbReference type="CDD" id="cd16373">
    <property type="entry name" value="DMSOR_beta_like"/>
    <property type="match status" value="1"/>
</dbReference>
<feature type="compositionally biased region" description="Basic and acidic residues" evidence="5">
    <location>
        <begin position="22"/>
        <end position="36"/>
    </location>
</feature>
<accession>A0A7T0FYC6</accession>
<feature type="region of interest" description="Disordered" evidence="5">
    <location>
        <begin position="169"/>
        <end position="195"/>
    </location>
</feature>
<keyword evidence="2" id="KW-0408">Iron</keyword>
<feature type="compositionally biased region" description="Basic and acidic residues" evidence="5">
    <location>
        <begin position="1"/>
        <end position="11"/>
    </location>
</feature>
<sequence length="475" mass="53394">MSLRYRLDKERFKGKKLPPKNRTNEDHVSPDQRGDDASSDDALSDSGMKHTLKQRLKHESEQFTQRGIFSGLNKLKDYAHEQDKKEQASVEKEVKKVRRKKKKRKPVEDSSEAALETTEENTPETSAVEEPKISEQAQTVELPPAPVAPPKRGGIFSRVKNHFFPSLESEIAGKDPSPPPLHSPDNTELKPSSPIEMISPTDVVEEARKITTDVPEEEMTEEERQLDRRHLMKESVHFLAKPAVEKVQHKIDKVNEAMDKITKRPPLLRPPGAISEKAFLQACTRCDKCIQACPKDAIKKVPKKMGWIIMDTPYIDPMKVPCVMCDDLPCISACQDEALLPVAAPADVEMGYVILDKKHCMAYGDGFCQQCVIDCPIPGAITQENNLPKFHRKSCTGCGACVRACATVNIPVALKVKPQMVIEAQQLRKQREKEEAEIAIQLEEERKRLALEQAALKEEEAALAREKGWVDEDES</sequence>
<evidence type="ECO:0000256" key="4">
    <source>
        <dbReference type="SAM" id="Coils"/>
    </source>
</evidence>
<dbReference type="PROSITE" id="PS51379">
    <property type="entry name" value="4FE4S_FER_2"/>
    <property type="match status" value="2"/>
</dbReference>
<reference evidence="7 8" key="1">
    <citation type="submission" date="2020-02" db="EMBL/GenBank/DDBJ databases">
        <title>Genomic and physiological characterization of two novel Nitrospinaceae genera.</title>
        <authorList>
            <person name="Mueller A.J."/>
            <person name="Jung M.-Y."/>
            <person name="Strachan C.R."/>
            <person name="Herbold C.W."/>
            <person name="Kirkegaard R.H."/>
            <person name="Daims H."/>
        </authorList>
    </citation>
    <scope>NUCLEOTIDE SEQUENCE [LARGE SCALE GENOMIC DNA]</scope>
    <source>
        <strain evidence="7">EB</strain>
    </source>
</reference>
<keyword evidence="3" id="KW-0411">Iron-sulfur</keyword>
<keyword evidence="1" id="KW-0479">Metal-binding</keyword>
<gene>
    <name evidence="7" type="ORF">G3M70_00035</name>
</gene>
<dbReference type="GO" id="GO:0046872">
    <property type="term" value="F:metal ion binding"/>
    <property type="evidence" value="ECO:0007669"/>
    <property type="project" value="UniProtKB-KW"/>
</dbReference>